<keyword evidence="7 10" id="KW-1133">Transmembrane helix</keyword>
<dbReference type="AlphaFoldDB" id="A0A1F5N873"/>
<evidence type="ECO:0000256" key="1">
    <source>
        <dbReference type="ARBA" id="ARBA00004651"/>
    </source>
</evidence>
<evidence type="ECO:0000256" key="2">
    <source>
        <dbReference type="ARBA" id="ARBA00008079"/>
    </source>
</evidence>
<comment type="caution">
    <text evidence="11">The sequence shown here is derived from an EMBL/GenBank/DDBJ whole genome shotgun (WGS) entry which is preliminary data.</text>
</comment>
<evidence type="ECO:0000256" key="8">
    <source>
        <dbReference type="ARBA" id="ARBA00023002"/>
    </source>
</evidence>
<dbReference type="InterPro" id="IPR005171">
    <property type="entry name" value="Cyt_c_oxidase_su4_prok"/>
</dbReference>
<accession>A0A1F5N873</accession>
<sequence>MFKSYLLGFILSILLTVAAYLLVVNNMLSQGVLIIVILALAVIQLWVQLIMFLHLGQETGPRWKLISWISTASVLLIVVIGSIVIMNNLNYHVPSDQEIIENEGIHQSH</sequence>
<keyword evidence="9 10" id="KW-0472">Membrane</keyword>
<gene>
    <name evidence="11" type="ORF">A2717_04140</name>
</gene>
<reference evidence="11 12" key="1">
    <citation type="journal article" date="2016" name="Nat. Commun.">
        <title>Thousands of microbial genomes shed light on interconnected biogeochemical processes in an aquifer system.</title>
        <authorList>
            <person name="Anantharaman K."/>
            <person name="Brown C.T."/>
            <person name="Hug L.A."/>
            <person name="Sharon I."/>
            <person name="Castelle C.J."/>
            <person name="Probst A.J."/>
            <person name="Thomas B.C."/>
            <person name="Singh A."/>
            <person name="Wilkins M.J."/>
            <person name="Karaoz U."/>
            <person name="Brodie E.L."/>
            <person name="Williams K.H."/>
            <person name="Hubbard S.S."/>
            <person name="Banfield J.F."/>
        </authorList>
    </citation>
    <scope>NUCLEOTIDE SEQUENCE [LARGE SCALE GENOMIC DNA]</scope>
</reference>
<dbReference type="GO" id="GO:0005886">
    <property type="term" value="C:plasma membrane"/>
    <property type="evidence" value="ECO:0007669"/>
    <property type="project" value="UniProtKB-SubCell"/>
</dbReference>
<dbReference type="GO" id="GO:0009319">
    <property type="term" value="C:cytochrome o ubiquinol oxidase complex"/>
    <property type="evidence" value="ECO:0007669"/>
    <property type="project" value="TreeGrafter"/>
</dbReference>
<protein>
    <submittedName>
        <fullName evidence="11">Cytochrome o ubiquinol oxidase subunit IV</fullName>
    </submittedName>
</protein>
<dbReference type="EMBL" id="MFEH01000005">
    <property type="protein sequence ID" value="OGE73783.1"/>
    <property type="molecule type" value="Genomic_DNA"/>
</dbReference>
<evidence type="ECO:0000256" key="9">
    <source>
        <dbReference type="ARBA" id="ARBA00023136"/>
    </source>
</evidence>
<evidence type="ECO:0000256" key="7">
    <source>
        <dbReference type="ARBA" id="ARBA00022989"/>
    </source>
</evidence>
<feature type="transmembrane region" description="Helical" evidence="10">
    <location>
        <begin position="31"/>
        <end position="53"/>
    </location>
</feature>
<feature type="transmembrane region" description="Helical" evidence="10">
    <location>
        <begin position="65"/>
        <end position="86"/>
    </location>
</feature>
<evidence type="ECO:0000256" key="4">
    <source>
        <dbReference type="ARBA" id="ARBA00022475"/>
    </source>
</evidence>
<evidence type="ECO:0000256" key="10">
    <source>
        <dbReference type="SAM" id="Phobius"/>
    </source>
</evidence>
<dbReference type="NCBIfam" id="TIGR02847">
    <property type="entry name" value="CyoD"/>
    <property type="match status" value="1"/>
</dbReference>
<dbReference type="Pfam" id="PF03626">
    <property type="entry name" value="COX4_pro"/>
    <property type="match status" value="1"/>
</dbReference>
<proteinExistence type="inferred from homology"/>
<comment type="subcellular location">
    <subcellularLocation>
        <location evidence="1">Cell membrane</location>
        <topology evidence="1">Multi-pass membrane protein</topology>
    </subcellularLocation>
</comment>
<dbReference type="GO" id="GO:0019646">
    <property type="term" value="P:aerobic electron transport chain"/>
    <property type="evidence" value="ECO:0007669"/>
    <property type="project" value="TreeGrafter"/>
</dbReference>
<evidence type="ECO:0000256" key="6">
    <source>
        <dbReference type="ARBA" id="ARBA00022982"/>
    </source>
</evidence>
<dbReference type="GO" id="GO:0009486">
    <property type="term" value="F:cytochrome bo3 ubiquinol oxidase activity"/>
    <property type="evidence" value="ECO:0007669"/>
    <property type="project" value="InterPro"/>
</dbReference>
<dbReference type="GO" id="GO:0015078">
    <property type="term" value="F:proton transmembrane transporter activity"/>
    <property type="evidence" value="ECO:0007669"/>
    <property type="project" value="TreeGrafter"/>
</dbReference>
<dbReference type="PANTHER" id="PTHR36835">
    <property type="entry name" value="CYTOCHROME BO(3) UBIQUINOL OXIDASE SUBUNIT 4"/>
    <property type="match status" value="1"/>
</dbReference>
<dbReference type="PANTHER" id="PTHR36835:SF1">
    <property type="entry name" value="CYTOCHROME BO(3) UBIQUINOL OXIDASE SUBUNIT 4"/>
    <property type="match status" value="1"/>
</dbReference>
<dbReference type="STRING" id="1817821.A2717_04140"/>
<organism evidence="11 12">
    <name type="scientific">Candidatus Doudnabacteria bacterium RIFCSPHIGHO2_01_FULL_41_86</name>
    <dbReference type="NCBI Taxonomy" id="1817821"/>
    <lineage>
        <taxon>Bacteria</taxon>
        <taxon>Candidatus Doudnaibacteriota</taxon>
    </lineage>
</organism>
<keyword evidence="3" id="KW-0813">Transport</keyword>
<comment type="similarity">
    <text evidence="2">Belongs to the cytochrome c oxidase bacterial subunit 4 family.</text>
</comment>
<keyword evidence="4" id="KW-1003">Cell membrane</keyword>
<dbReference type="GO" id="GO:0015990">
    <property type="term" value="P:electron transport coupled proton transport"/>
    <property type="evidence" value="ECO:0007669"/>
    <property type="project" value="InterPro"/>
</dbReference>
<dbReference type="Proteomes" id="UP000177610">
    <property type="component" value="Unassembled WGS sequence"/>
</dbReference>
<dbReference type="InterPro" id="IPR050968">
    <property type="entry name" value="Cytochrome_c_oxidase_bac_sub4"/>
</dbReference>
<evidence type="ECO:0000313" key="12">
    <source>
        <dbReference type="Proteomes" id="UP000177610"/>
    </source>
</evidence>
<evidence type="ECO:0000256" key="5">
    <source>
        <dbReference type="ARBA" id="ARBA00022692"/>
    </source>
</evidence>
<keyword evidence="5 10" id="KW-0812">Transmembrane</keyword>
<evidence type="ECO:0000256" key="3">
    <source>
        <dbReference type="ARBA" id="ARBA00022448"/>
    </source>
</evidence>
<evidence type="ECO:0000313" key="11">
    <source>
        <dbReference type="EMBL" id="OGE73783.1"/>
    </source>
</evidence>
<name>A0A1F5N873_9BACT</name>
<keyword evidence="6" id="KW-0249">Electron transport</keyword>
<dbReference type="InterPro" id="IPR014210">
    <property type="entry name" value="Cyt_o_ubiqinol_oxidase_su4"/>
</dbReference>
<keyword evidence="8" id="KW-0560">Oxidoreductase</keyword>